<dbReference type="EMBL" id="JAAWWB010000025">
    <property type="protein sequence ID" value="KAG6752535.1"/>
    <property type="molecule type" value="Genomic_DNA"/>
</dbReference>
<reference evidence="1" key="1">
    <citation type="journal article" date="2020" name="bioRxiv">
        <title>Hybrid origin of Populus tomentosa Carr. identified through genome sequencing and phylogenomic analysis.</title>
        <authorList>
            <person name="An X."/>
            <person name="Gao K."/>
            <person name="Chen Z."/>
            <person name="Li J."/>
            <person name="Yang X."/>
            <person name="Yang X."/>
            <person name="Zhou J."/>
            <person name="Guo T."/>
            <person name="Zhao T."/>
            <person name="Huang S."/>
            <person name="Miao D."/>
            <person name="Khan W.U."/>
            <person name="Rao P."/>
            <person name="Ye M."/>
            <person name="Lei B."/>
            <person name="Liao W."/>
            <person name="Wang J."/>
            <person name="Ji L."/>
            <person name="Li Y."/>
            <person name="Guo B."/>
            <person name="Mustafa N.S."/>
            <person name="Li S."/>
            <person name="Yun Q."/>
            <person name="Keller S.R."/>
            <person name="Mao J."/>
            <person name="Zhang R."/>
            <person name="Strauss S.H."/>
        </authorList>
    </citation>
    <scope>NUCLEOTIDE SEQUENCE</scope>
    <source>
        <strain evidence="1">GM15</strain>
        <tissue evidence="1">Leaf</tissue>
    </source>
</reference>
<proteinExistence type="predicted"/>
<gene>
    <name evidence="1" type="ORF">POTOM_044776</name>
</gene>
<evidence type="ECO:0000313" key="1">
    <source>
        <dbReference type="EMBL" id="KAG6752535.1"/>
    </source>
</evidence>
<evidence type="ECO:0000313" key="2">
    <source>
        <dbReference type="Proteomes" id="UP000886885"/>
    </source>
</evidence>
<protein>
    <submittedName>
        <fullName evidence="1">Uncharacterized protein</fullName>
    </submittedName>
</protein>
<organism evidence="1 2">
    <name type="scientific">Populus tomentosa</name>
    <name type="common">Chinese white poplar</name>
    <dbReference type="NCBI Taxonomy" id="118781"/>
    <lineage>
        <taxon>Eukaryota</taxon>
        <taxon>Viridiplantae</taxon>
        <taxon>Streptophyta</taxon>
        <taxon>Embryophyta</taxon>
        <taxon>Tracheophyta</taxon>
        <taxon>Spermatophyta</taxon>
        <taxon>Magnoliopsida</taxon>
        <taxon>eudicotyledons</taxon>
        <taxon>Gunneridae</taxon>
        <taxon>Pentapetalae</taxon>
        <taxon>rosids</taxon>
        <taxon>fabids</taxon>
        <taxon>Malpighiales</taxon>
        <taxon>Salicaceae</taxon>
        <taxon>Saliceae</taxon>
        <taxon>Populus</taxon>
    </lineage>
</organism>
<sequence length="127" mass="14531">MGFYPFDFAEPQGKQVSCPACGMNKFFESGFTIDDGELTIRSWSSRLKDSAFKVCSFRQTIIHSQFDGADSQKDEAFRIENSQQKLLLYITARMRNLDHSQFRSLMHHEKKTFCGSKGSSQTPWLAS</sequence>
<accession>A0A8X7YMF6</accession>
<dbReference type="Proteomes" id="UP000886885">
    <property type="component" value="Chromosome 13A"/>
</dbReference>
<dbReference type="AlphaFoldDB" id="A0A8X7YMF6"/>
<comment type="caution">
    <text evidence="1">The sequence shown here is derived from an EMBL/GenBank/DDBJ whole genome shotgun (WGS) entry which is preliminary data.</text>
</comment>
<name>A0A8X7YMF6_POPTO</name>
<keyword evidence="2" id="KW-1185">Reference proteome</keyword>